<dbReference type="InterPro" id="IPR007743">
    <property type="entry name" value="Immunity-related_GTPase-like"/>
</dbReference>
<evidence type="ECO:0000313" key="7">
    <source>
        <dbReference type="Proteomes" id="UP000596742"/>
    </source>
</evidence>
<protein>
    <recommendedName>
        <fullName evidence="5">IRG-type G domain-containing protein</fullName>
    </recommendedName>
</protein>
<dbReference type="Proteomes" id="UP000596742">
    <property type="component" value="Unassembled WGS sequence"/>
</dbReference>
<organism evidence="6 7">
    <name type="scientific">Mytilus galloprovincialis</name>
    <name type="common">Mediterranean mussel</name>
    <dbReference type="NCBI Taxonomy" id="29158"/>
    <lineage>
        <taxon>Eukaryota</taxon>
        <taxon>Metazoa</taxon>
        <taxon>Spiralia</taxon>
        <taxon>Lophotrochozoa</taxon>
        <taxon>Mollusca</taxon>
        <taxon>Bivalvia</taxon>
        <taxon>Autobranchia</taxon>
        <taxon>Pteriomorphia</taxon>
        <taxon>Mytilida</taxon>
        <taxon>Mytiloidea</taxon>
        <taxon>Mytilidae</taxon>
        <taxon>Mytilinae</taxon>
        <taxon>Mytilus</taxon>
    </lineage>
</organism>
<dbReference type="InterPro" id="IPR051515">
    <property type="entry name" value="IRG"/>
</dbReference>
<reference evidence="6" key="1">
    <citation type="submission" date="2018-11" db="EMBL/GenBank/DDBJ databases">
        <authorList>
            <person name="Alioto T."/>
            <person name="Alioto T."/>
        </authorList>
    </citation>
    <scope>NUCLEOTIDE SEQUENCE</scope>
</reference>
<keyword evidence="2" id="KW-0547">Nucleotide-binding</keyword>
<keyword evidence="3" id="KW-0378">Hydrolase</keyword>
<gene>
    <name evidence="6" type="ORF">MGAL_10B071358</name>
</gene>
<dbReference type="PANTHER" id="PTHR32341">
    <property type="entry name" value="INTERFERON-INDUCIBLE GTPASE"/>
    <property type="match status" value="1"/>
</dbReference>
<comment type="caution">
    <text evidence="6">The sequence shown here is derived from an EMBL/GenBank/DDBJ whole genome shotgun (WGS) entry which is preliminary data.</text>
</comment>
<comment type="similarity">
    <text evidence="1">Belongs to the TRAFAC class dynamin-like GTPase superfamily. IRG family.</text>
</comment>
<keyword evidence="7" id="KW-1185">Reference proteome</keyword>
<evidence type="ECO:0000313" key="6">
    <source>
        <dbReference type="EMBL" id="VDI21704.1"/>
    </source>
</evidence>
<dbReference type="GO" id="GO:0016020">
    <property type="term" value="C:membrane"/>
    <property type="evidence" value="ECO:0007669"/>
    <property type="project" value="InterPro"/>
</dbReference>
<evidence type="ECO:0000259" key="5">
    <source>
        <dbReference type="PROSITE" id="PS51716"/>
    </source>
</evidence>
<dbReference type="InterPro" id="IPR030385">
    <property type="entry name" value="G_IRG_dom"/>
</dbReference>
<dbReference type="EMBL" id="UYJE01003710">
    <property type="protein sequence ID" value="VDI21704.1"/>
    <property type="molecule type" value="Genomic_DNA"/>
</dbReference>
<accession>A0A8B6DMT5</accession>
<dbReference type="GO" id="GO:0016787">
    <property type="term" value="F:hydrolase activity"/>
    <property type="evidence" value="ECO:0007669"/>
    <property type="project" value="UniProtKB-KW"/>
</dbReference>
<name>A0A8B6DMT5_MYTGA</name>
<dbReference type="AlphaFoldDB" id="A0A8B6DMT5"/>
<evidence type="ECO:0000256" key="3">
    <source>
        <dbReference type="ARBA" id="ARBA00022801"/>
    </source>
</evidence>
<dbReference type="InterPro" id="IPR027417">
    <property type="entry name" value="P-loop_NTPase"/>
</dbReference>
<dbReference type="SUPFAM" id="SSF52540">
    <property type="entry name" value="P-loop containing nucleoside triphosphate hydrolases"/>
    <property type="match status" value="1"/>
</dbReference>
<evidence type="ECO:0000256" key="4">
    <source>
        <dbReference type="ARBA" id="ARBA00023134"/>
    </source>
</evidence>
<evidence type="ECO:0000256" key="1">
    <source>
        <dbReference type="ARBA" id="ARBA00005429"/>
    </source>
</evidence>
<keyword evidence="4" id="KW-0342">GTP-binding</keyword>
<proteinExistence type="inferred from homology"/>
<feature type="domain" description="IRG-type G" evidence="5">
    <location>
        <begin position="44"/>
        <end position="225"/>
    </location>
</feature>
<dbReference type="Gene3D" id="3.40.50.300">
    <property type="entry name" value="P-loop containing nucleotide triphosphate hydrolases"/>
    <property type="match status" value="1"/>
</dbReference>
<dbReference type="PANTHER" id="PTHR32341:SF10">
    <property type="entry name" value="INTERFERON-INDUCIBLE GTPASE 5"/>
    <property type="match status" value="1"/>
</dbReference>
<dbReference type="GO" id="GO:0005525">
    <property type="term" value="F:GTP binding"/>
    <property type="evidence" value="ECO:0007669"/>
    <property type="project" value="UniProtKB-KW"/>
</dbReference>
<evidence type="ECO:0000256" key="2">
    <source>
        <dbReference type="ARBA" id="ARBA00022741"/>
    </source>
</evidence>
<sequence>MGKAESKELPKDDEYAELRVIAEKQGPSAVSKYLQEYISQCKNEKVAFAITGRTATGKSTFINKMNNVNPGDIGFAKSGSGNTTKKPTAYLNPQNKRIVFYDLPGVGTMEFPKATYAEEMELERYDYFFIFFDKVISEDDYFLVCKLVELKKSFCLVRSKIDEDLRNAEDDGKREEEVIPAIREQITEQISRDKHLMNSDAIFLISSKRKDLGDWPQLLCHVENCLPPTKFESLIYSIPTLTEYVIDVNYNTLRRRKNCRQQLPLL</sequence>
<dbReference type="PROSITE" id="PS51716">
    <property type="entry name" value="G_IRG"/>
    <property type="match status" value="1"/>
</dbReference>
<dbReference type="OrthoDB" id="6124634at2759"/>
<dbReference type="Pfam" id="PF05049">
    <property type="entry name" value="IIGP"/>
    <property type="match status" value="1"/>
</dbReference>